<gene>
    <name evidence="1" type="ORF">LTR84_000254</name>
</gene>
<name>A0AAV9NQR7_9EURO</name>
<evidence type="ECO:0000313" key="1">
    <source>
        <dbReference type="EMBL" id="KAK5064421.1"/>
    </source>
</evidence>
<protein>
    <recommendedName>
        <fullName evidence="3">Transcription factor domain-containing protein</fullName>
    </recommendedName>
</protein>
<dbReference type="AlphaFoldDB" id="A0AAV9NQR7"/>
<evidence type="ECO:0008006" key="3">
    <source>
        <dbReference type="Google" id="ProtNLM"/>
    </source>
</evidence>
<organism evidence="1 2">
    <name type="scientific">Exophiala bonariae</name>
    <dbReference type="NCBI Taxonomy" id="1690606"/>
    <lineage>
        <taxon>Eukaryota</taxon>
        <taxon>Fungi</taxon>
        <taxon>Dikarya</taxon>
        <taxon>Ascomycota</taxon>
        <taxon>Pezizomycotina</taxon>
        <taxon>Eurotiomycetes</taxon>
        <taxon>Chaetothyriomycetidae</taxon>
        <taxon>Chaetothyriales</taxon>
        <taxon>Herpotrichiellaceae</taxon>
        <taxon>Exophiala</taxon>
    </lineage>
</organism>
<dbReference type="GeneID" id="89968476"/>
<dbReference type="EMBL" id="JAVRRD010000001">
    <property type="protein sequence ID" value="KAK5064421.1"/>
    <property type="molecule type" value="Genomic_DNA"/>
</dbReference>
<dbReference type="RefSeq" id="XP_064711745.1">
    <property type="nucleotide sequence ID" value="XM_064843885.1"/>
</dbReference>
<reference evidence="1 2" key="1">
    <citation type="submission" date="2023-08" db="EMBL/GenBank/DDBJ databases">
        <title>Black Yeasts Isolated from many extreme environments.</title>
        <authorList>
            <person name="Coleine C."/>
            <person name="Stajich J.E."/>
            <person name="Selbmann L."/>
        </authorList>
    </citation>
    <scope>NUCLEOTIDE SEQUENCE [LARGE SCALE GENOMIC DNA]</scope>
    <source>
        <strain evidence="1 2">CCFEE 5792</strain>
    </source>
</reference>
<dbReference type="Proteomes" id="UP001358417">
    <property type="component" value="Unassembled WGS sequence"/>
</dbReference>
<sequence length="399" mass="45145">MEPLFLSSGLELLKLSLKRGVVTCDSYMIRLTDAQELRETSPYLVAKFYSKYHIFMIGPSFAPIFRKAVQQSYLRSPAILEGIYMAMFTAVDRSRTGNDTLHPDFAQGAVSLQQLRTTKIMGTTDALAILALGQSLAAFDLLTKCVDTSLILRYSLSSIQPWYQELSKHQFIDLFAVASIFWDTSWSLLRREYPVIKFCPPKLPIVDRLAGLCTTLLPILYDLCVIGHKIKHKKYAERQSFIVAIERIKQRILAWTATEPDDLAKSFSKEEILGMKTQVLMYQNVALLIAHRMLNPIGTQDDTAWEYANSITLEFLTYQALAGNVVQLQQVGFPILIAALELAEFPDEIWDSIPLFNAAPQALIKLKTAIDYVWTKRRHGYNGYMLDLVDGGPDFVVIP</sequence>
<proteinExistence type="predicted"/>
<comment type="caution">
    <text evidence="1">The sequence shown here is derived from an EMBL/GenBank/DDBJ whole genome shotgun (WGS) entry which is preliminary data.</text>
</comment>
<keyword evidence="2" id="KW-1185">Reference proteome</keyword>
<accession>A0AAV9NQR7</accession>
<evidence type="ECO:0000313" key="2">
    <source>
        <dbReference type="Proteomes" id="UP001358417"/>
    </source>
</evidence>